<evidence type="ECO:0008006" key="4">
    <source>
        <dbReference type="Google" id="ProtNLM"/>
    </source>
</evidence>
<dbReference type="Proteomes" id="UP001597241">
    <property type="component" value="Unassembled WGS sequence"/>
</dbReference>
<evidence type="ECO:0000313" key="2">
    <source>
        <dbReference type="EMBL" id="MFD1293428.1"/>
    </source>
</evidence>
<proteinExistence type="predicted"/>
<dbReference type="EMBL" id="JBHTMV010000003">
    <property type="protein sequence ID" value="MFD1293428.1"/>
    <property type="molecule type" value="Genomic_DNA"/>
</dbReference>
<name>A0ABW3WNU7_9FLAO</name>
<keyword evidence="1" id="KW-0732">Signal</keyword>
<organism evidence="2 3">
    <name type="scientific">Lutibacter holmesii</name>
    <dbReference type="NCBI Taxonomy" id="1137985"/>
    <lineage>
        <taxon>Bacteria</taxon>
        <taxon>Pseudomonadati</taxon>
        <taxon>Bacteroidota</taxon>
        <taxon>Flavobacteriia</taxon>
        <taxon>Flavobacteriales</taxon>
        <taxon>Flavobacteriaceae</taxon>
        <taxon>Lutibacter</taxon>
    </lineage>
</organism>
<comment type="caution">
    <text evidence="2">The sequence shown here is derived from an EMBL/GenBank/DDBJ whole genome shotgun (WGS) entry which is preliminary data.</text>
</comment>
<protein>
    <recommendedName>
        <fullName evidence="4">VCBS repeat-containing protein</fullName>
    </recommendedName>
</protein>
<evidence type="ECO:0000256" key="1">
    <source>
        <dbReference type="SAM" id="SignalP"/>
    </source>
</evidence>
<reference evidence="3" key="1">
    <citation type="journal article" date="2019" name="Int. J. Syst. Evol. Microbiol.">
        <title>The Global Catalogue of Microorganisms (GCM) 10K type strain sequencing project: providing services to taxonomists for standard genome sequencing and annotation.</title>
        <authorList>
            <consortium name="The Broad Institute Genomics Platform"/>
            <consortium name="The Broad Institute Genome Sequencing Center for Infectious Disease"/>
            <person name="Wu L."/>
            <person name="Ma J."/>
        </authorList>
    </citation>
    <scope>NUCLEOTIDE SEQUENCE [LARGE SCALE GENOMIC DNA]</scope>
    <source>
        <strain evidence="3">CCUG 62221</strain>
    </source>
</reference>
<feature type="signal peptide" evidence="1">
    <location>
        <begin position="1"/>
        <end position="24"/>
    </location>
</feature>
<accession>A0ABW3WNU7</accession>
<feature type="chain" id="PRO_5045929433" description="VCBS repeat-containing protein" evidence="1">
    <location>
        <begin position="25"/>
        <end position="149"/>
    </location>
</feature>
<gene>
    <name evidence="2" type="ORF">ACFQ5N_06230</name>
</gene>
<sequence>MLSYKHFFFFLLLCSFFLSQKIIAQNETIYTEFHTFFEKEIKFQGVKGNWIFGLNEITAYHKFDYNNDGFNDLLIEFNATPVDEGNYTNYYAVLFKNENNKSYHFIDYVEVVDLQFINAEGELFVFQGVKNVSKVVFKLENSKFEAFKP</sequence>
<evidence type="ECO:0000313" key="3">
    <source>
        <dbReference type="Proteomes" id="UP001597241"/>
    </source>
</evidence>
<keyword evidence="3" id="KW-1185">Reference proteome</keyword>
<dbReference type="RefSeq" id="WP_386808627.1">
    <property type="nucleotide sequence ID" value="NZ_JBHTMV010000003.1"/>
</dbReference>